<dbReference type="Proteomes" id="UP001597032">
    <property type="component" value="Unassembled WGS sequence"/>
</dbReference>
<dbReference type="PRINTS" id="PR00038">
    <property type="entry name" value="HTHLUXR"/>
</dbReference>
<dbReference type="InterPro" id="IPR016032">
    <property type="entry name" value="Sig_transdc_resp-reg_C-effctor"/>
</dbReference>
<keyword evidence="3" id="KW-0804">Transcription</keyword>
<dbReference type="Pfam" id="PF00196">
    <property type="entry name" value="GerE"/>
    <property type="match status" value="1"/>
</dbReference>
<evidence type="ECO:0000313" key="6">
    <source>
        <dbReference type="Proteomes" id="UP001597032"/>
    </source>
</evidence>
<dbReference type="CDD" id="cd06170">
    <property type="entry name" value="LuxR_C_like"/>
    <property type="match status" value="1"/>
</dbReference>
<dbReference type="EMBL" id="JBHTIC010000005">
    <property type="protein sequence ID" value="MFD0761208.1"/>
    <property type="molecule type" value="Genomic_DNA"/>
</dbReference>
<dbReference type="SMART" id="SM00421">
    <property type="entry name" value="HTH_LUXR"/>
    <property type="match status" value="1"/>
</dbReference>
<dbReference type="Gene3D" id="3.30.450.20">
    <property type="entry name" value="PAS domain"/>
    <property type="match status" value="1"/>
</dbReference>
<proteinExistence type="predicted"/>
<keyword evidence="6" id="KW-1185">Reference proteome</keyword>
<evidence type="ECO:0000256" key="1">
    <source>
        <dbReference type="ARBA" id="ARBA00023015"/>
    </source>
</evidence>
<dbReference type="RefSeq" id="WP_386781519.1">
    <property type="nucleotide sequence ID" value="NZ_JBHTIC010000005.1"/>
</dbReference>
<dbReference type="PROSITE" id="PS00622">
    <property type="entry name" value="HTH_LUXR_1"/>
    <property type="match status" value="1"/>
</dbReference>
<dbReference type="InterPro" id="IPR000792">
    <property type="entry name" value="Tscrpt_reg_LuxR_C"/>
</dbReference>
<evidence type="ECO:0000259" key="4">
    <source>
        <dbReference type="PROSITE" id="PS50043"/>
    </source>
</evidence>
<organism evidence="5 6">
    <name type="scientific">Lutibacter aestuarii</name>
    <dbReference type="NCBI Taxonomy" id="861111"/>
    <lineage>
        <taxon>Bacteria</taxon>
        <taxon>Pseudomonadati</taxon>
        <taxon>Bacteroidota</taxon>
        <taxon>Flavobacteriia</taxon>
        <taxon>Flavobacteriales</taxon>
        <taxon>Flavobacteriaceae</taxon>
        <taxon>Lutibacter</taxon>
    </lineage>
</organism>
<sequence length="249" mass="29231">MRNLELEYYQVLQQQNFDKSKLDYSIFEKYTPFLNKMAQVKNSAITVFDLHKKEHIFNSYNLKNLFGYNLDNIDTDYYNSKIHPEDFVSLLKIGISVLKNSYKLPIAERKNYKLQNEYRILNSENKYIRVIEQFQTLELDEKGNFWLALSTMDISPNQEEYNGIRSQWVNTKTGEINVDHFINNIGSKLSNRENQILFFVNKGLLSKEISEKLSISVHTVNTHRQNILKKLGANSSIEAIKFAKELNLV</sequence>
<feature type="domain" description="HTH luxR-type" evidence="4">
    <location>
        <begin position="182"/>
        <end position="247"/>
    </location>
</feature>
<dbReference type="PROSITE" id="PS50043">
    <property type="entry name" value="HTH_LUXR_2"/>
    <property type="match status" value="1"/>
</dbReference>
<protein>
    <submittedName>
        <fullName evidence="5">Response regulator transcription factor</fullName>
    </submittedName>
</protein>
<dbReference type="Gene3D" id="1.10.10.10">
    <property type="entry name" value="Winged helix-like DNA-binding domain superfamily/Winged helix DNA-binding domain"/>
    <property type="match status" value="1"/>
</dbReference>
<evidence type="ECO:0000256" key="2">
    <source>
        <dbReference type="ARBA" id="ARBA00023125"/>
    </source>
</evidence>
<dbReference type="PANTHER" id="PTHR44688">
    <property type="entry name" value="DNA-BINDING TRANSCRIPTIONAL ACTIVATOR DEVR_DOSR"/>
    <property type="match status" value="1"/>
</dbReference>
<evidence type="ECO:0000256" key="3">
    <source>
        <dbReference type="ARBA" id="ARBA00023163"/>
    </source>
</evidence>
<gene>
    <name evidence="5" type="ORF">ACFQZW_03865</name>
</gene>
<name>A0ABW2Z5L3_9FLAO</name>
<dbReference type="PANTHER" id="PTHR44688:SF16">
    <property type="entry name" value="DNA-BINDING TRANSCRIPTIONAL ACTIVATOR DEVR_DOSR"/>
    <property type="match status" value="1"/>
</dbReference>
<dbReference type="SUPFAM" id="SSF46894">
    <property type="entry name" value="C-terminal effector domain of the bipartite response regulators"/>
    <property type="match status" value="1"/>
</dbReference>
<accession>A0ABW2Z5L3</accession>
<reference evidence="6" key="1">
    <citation type="journal article" date="2019" name="Int. J. Syst. Evol. Microbiol.">
        <title>The Global Catalogue of Microorganisms (GCM) 10K type strain sequencing project: providing services to taxonomists for standard genome sequencing and annotation.</title>
        <authorList>
            <consortium name="The Broad Institute Genomics Platform"/>
            <consortium name="The Broad Institute Genome Sequencing Center for Infectious Disease"/>
            <person name="Wu L."/>
            <person name="Ma J."/>
        </authorList>
    </citation>
    <scope>NUCLEOTIDE SEQUENCE [LARGE SCALE GENOMIC DNA]</scope>
    <source>
        <strain evidence="6">CCUG 60022</strain>
    </source>
</reference>
<keyword evidence="1" id="KW-0805">Transcription regulation</keyword>
<keyword evidence="2" id="KW-0238">DNA-binding</keyword>
<dbReference type="InterPro" id="IPR036388">
    <property type="entry name" value="WH-like_DNA-bd_sf"/>
</dbReference>
<comment type="caution">
    <text evidence="5">The sequence shown here is derived from an EMBL/GenBank/DDBJ whole genome shotgun (WGS) entry which is preliminary data.</text>
</comment>
<evidence type="ECO:0000313" key="5">
    <source>
        <dbReference type="EMBL" id="MFD0761208.1"/>
    </source>
</evidence>